<accession>A0A6H5FVU3</accession>
<reference evidence="1 2" key="1">
    <citation type="submission" date="2020-02" db="EMBL/GenBank/DDBJ databases">
        <authorList>
            <person name="Ferguson B K."/>
        </authorList>
    </citation>
    <scope>NUCLEOTIDE SEQUENCE [LARGE SCALE GENOMIC DNA]</scope>
</reference>
<sequence length="216" mass="24416">MRFLAASAPARSQLLLLMTIGSLKIHARPCYFRLAEEAVRQDQIVMRPRICADDLTGVAVVTGAAYHLVRQNVFCERNLGCSEVERAPACSAIIGILDRFTESVLTIGNSIDVVILGYLRWDQEPGDFPYRSSIWKYWNRPKIKSQNGASEKLTHITQNHFQNMCLCVRLSNHFYHYSGNYEITGRIVIVLKSKTSSALRKEISVLLKIAFEHASV</sequence>
<evidence type="ECO:0000313" key="2">
    <source>
        <dbReference type="Proteomes" id="UP000479000"/>
    </source>
</evidence>
<dbReference type="Proteomes" id="UP000479000">
    <property type="component" value="Unassembled WGS sequence"/>
</dbReference>
<feature type="non-terminal residue" evidence="1">
    <location>
        <position position="216"/>
    </location>
</feature>
<proteinExistence type="predicted"/>
<keyword evidence="2" id="KW-1185">Reference proteome</keyword>
<evidence type="ECO:0000313" key="1">
    <source>
        <dbReference type="EMBL" id="CAA9994225.1"/>
    </source>
</evidence>
<dbReference type="AlphaFoldDB" id="A0A6H5FVU3"/>
<name>A0A6H5FVU3_9HEMI</name>
<protein>
    <submittedName>
        <fullName evidence="1">Uncharacterized protein</fullName>
    </submittedName>
</protein>
<dbReference type="EMBL" id="CADCXU010001824">
    <property type="protein sequence ID" value="CAA9994225.1"/>
    <property type="molecule type" value="Genomic_DNA"/>
</dbReference>
<gene>
    <name evidence="1" type="ORF">NTEN_LOCUS1041</name>
</gene>
<organism evidence="1 2">
    <name type="scientific">Nesidiocoris tenuis</name>
    <dbReference type="NCBI Taxonomy" id="355587"/>
    <lineage>
        <taxon>Eukaryota</taxon>
        <taxon>Metazoa</taxon>
        <taxon>Ecdysozoa</taxon>
        <taxon>Arthropoda</taxon>
        <taxon>Hexapoda</taxon>
        <taxon>Insecta</taxon>
        <taxon>Pterygota</taxon>
        <taxon>Neoptera</taxon>
        <taxon>Paraneoptera</taxon>
        <taxon>Hemiptera</taxon>
        <taxon>Heteroptera</taxon>
        <taxon>Panheteroptera</taxon>
        <taxon>Cimicomorpha</taxon>
        <taxon>Miridae</taxon>
        <taxon>Dicyphina</taxon>
        <taxon>Nesidiocoris</taxon>
    </lineage>
</organism>